<protein>
    <submittedName>
        <fullName evidence="1">Coiled-coil domain-containing protein lobo</fullName>
    </submittedName>
</protein>
<organism evidence="1 2">
    <name type="scientific">Acrasis kona</name>
    <dbReference type="NCBI Taxonomy" id="1008807"/>
    <lineage>
        <taxon>Eukaryota</taxon>
        <taxon>Discoba</taxon>
        <taxon>Heterolobosea</taxon>
        <taxon>Tetramitia</taxon>
        <taxon>Eutetramitia</taxon>
        <taxon>Acrasidae</taxon>
        <taxon>Acrasis</taxon>
    </lineage>
</organism>
<evidence type="ECO:0000313" key="1">
    <source>
        <dbReference type="EMBL" id="KAL0487213.1"/>
    </source>
</evidence>
<dbReference type="EMBL" id="JAOPGA020001316">
    <property type="protein sequence ID" value="KAL0487213.1"/>
    <property type="molecule type" value="Genomic_DNA"/>
</dbReference>
<name>A0AAW2ZCY2_9EUKA</name>
<sequence>MAHIIYVEDLLDVACRALSEKTVTRSRLKSMEKKQHHDTWEFEDYFNASNYNFCPPDEFTPNHSDHVLTTESVNDPTSLTKHRNTPAGVNLYYQFVQSSQRLFGIPNIAILSFILQMLKSNKKHILRFKSLDQDVVSFNVQKSIIRSTTINWFGIGMGGAMVRDYDDHFWCKFTLSNQSNVYVDMTACQYEFFYYDKNDLPLHIFDDQALTDKRHSEIYGNKSSVVAGTEIHIPVLSEVADINVESVTSDCRKGEKAIEIAAYIQKSLEDYSNGLSSKSF</sequence>
<dbReference type="AlphaFoldDB" id="A0AAW2ZCY2"/>
<keyword evidence="2" id="KW-1185">Reference proteome</keyword>
<accession>A0AAW2ZCY2</accession>
<dbReference type="Proteomes" id="UP001431209">
    <property type="component" value="Unassembled WGS sequence"/>
</dbReference>
<comment type="caution">
    <text evidence="1">The sequence shown here is derived from an EMBL/GenBank/DDBJ whole genome shotgun (WGS) entry which is preliminary data.</text>
</comment>
<gene>
    <name evidence="1" type="ORF">AKO1_012169</name>
</gene>
<proteinExistence type="predicted"/>
<reference evidence="1 2" key="1">
    <citation type="submission" date="2024-03" db="EMBL/GenBank/DDBJ databases">
        <title>The Acrasis kona genome and developmental transcriptomes reveal deep origins of eukaryotic multicellular pathways.</title>
        <authorList>
            <person name="Sheikh S."/>
            <person name="Fu C.-J."/>
            <person name="Brown M.W."/>
            <person name="Baldauf S.L."/>
        </authorList>
    </citation>
    <scope>NUCLEOTIDE SEQUENCE [LARGE SCALE GENOMIC DNA]</scope>
    <source>
        <strain evidence="1 2">ATCC MYA-3509</strain>
    </source>
</reference>
<evidence type="ECO:0000313" key="2">
    <source>
        <dbReference type="Proteomes" id="UP001431209"/>
    </source>
</evidence>